<evidence type="ECO:0000313" key="5">
    <source>
        <dbReference type="EMBL" id="HJD44979.1"/>
    </source>
</evidence>
<dbReference type="PROSITE" id="PS50043">
    <property type="entry name" value="HTH_LUXR_2"/>
    <property type="match status" value="1"/>
</dbReference>
<evidence type="ECO:0000256" key="3">
    <source>
        <dbReference type="ARBA" id="ARBA00023163"/>
    </source>
</evidence>
<reference evidence="5" key="1">
    <citation type="journal article" date="2021" name="PeerJ">
        <title>Extensive microbial diversity within the chicken gut microbiome revealed by metagenomics and culture.</title>
        <authorList>
            <person name="Gilroy R."/>
            <person name="Ravi A."/>
            <person name="Getino M."/>
            <person name="Pursley I."/>
            <person name="Horton D.L."/>
            <person name="Alikhan N.F."/>
            <person name="Baker D."/>
            <person name="Gharbi K."/>
            <person name="Hall N."/>
            <person name="Watson M."/>
            <person name="Adriaenssens E.M."/>
            <person name="Foster-Nyarko E."/>
            <person name="Jarju S."/>
            <person name="Secka A."/>
            <person name="Antonio M."/>
            <person name="Oren A."/>
            <person name="Chaudhuri R.R."/>
            <person name="La Ragione R."/>
            <person name="Hildebrand F."/>
            <person name="Pallen M.J."/>
        </authorList>
    </citation>
    <scope>NUCLEOTIDE SEQUENCE</scope>
    <source>
        <strain evidence="5">9264</strain>
    </source>
</reference>
<feature type="domain" description="HTH luxR-type" evidence="4">
    <location>
        <begin position="1"/>
        <end position="62"/>
    </location>
</feature>
<dbReference type="PROSITE" id="PS00622">
    <property type="entry name" value="HTH_LUXR_1"/>
    <property type="match status" value="1"/>
</dbReference>
<evidence type="ECO:0000259" key="4">
    <source>
        <dbReference type="PROSITE" id="PS50043"/>
    </source>
</evidence>
<sequence length="85" mass="9952">MRLLTRREYDCLYWVAIGKSSWEIGKIMGITKRTVNFHVQNACVKLDVCNRQAAVTKLFYPNLLSSVNEETQLKYYKNYLSPTDL</sequence>
<dbReference type="InterPro" id="IPR016032">
    <property type="entry name" value="Sig_transdc_resp-reg_C-effctor"/>
</dbReference>
<dbReference type="CDD" id="cd06170">
    <property type="entry name" value="LuxR_C_like"/>
    <property type="match status" value="1"/>
</dbReference>
<dbReference type="SUPFAM" id="SSF46894">
    <property type="entry name" value="C-terminal effector domain of the bipartite response regulators"/>
    <property type="match status" value="1"/>
</dbReference>
<dbReference type="Gene3D" id="1.10.10.10">
    <property type="entry name" value="Winged helix-like DNA-binding domain superfamily/Winged helix DNA-binding domain"/>
    <property type="match status" value="1"/>
</dbReference>
<accession>A0A9D2RGU7</accession>
<dbReference type="SMART" id="SM00421">
    <property type="entry name" value="HTH_LUXR"/>
    <property type="match status" value="1"/>
</dbReference>
<dbReference type="InterPro" id="IPR036388">
    <property type="entry name" value="WH-like_DNA-bd_sf"/>
</dbReference>
<evidence type="ECO:0000256" key="1">
    <source>
        <dbReference type="ARBA" id="ARBA00023015"/>
    </source>
</evidence>
<keyword evidence="2" id="KW-0238">DNA-binding</keyword>
<protein>
    <submittedName>
        <fullName evidence="5">Helix-turn-helix transcriptional regulator</fullName>
    </submittedName>
</protein>
<dbReference type="Proteomes" id="UP000823889">
    <property type="component" value="Unassembled WGS sequence"/>
</dbReference>
<dbReference type="Pfam" id="PF00196">
    <property type="entry name" value="GerE"/>
    <property type="match status" value="1"/>
</dbReference>
<evidence type="ECO:0000256" key="2">
    <source>
        <dbReference type="ARBA" id="ARBA00023125"/>
    </source>
</evidence>
<dbReference type="PRINTS" id="PR00038">
    <property type="entry name" value="HTHLUXR"/>
</dbReference>
<dbReference type="PANTHER" id="PTHR44688:SF16">
    <property type="entry name" value="DNA-BINDING TRANSCRIPTIONAL ACTIVATOR DEVR_DOSR"/>
    <property type="match status" value="1"/>
</dbReference>
<comment type="caution">
    <text evidence="5">The sequence shown here is derived from an EMBL/GenBank/DDBJ whole genome shotgun (WGS) entry which is preliminary data.</text>
</comment>
<dbReference type="GO" id="GO:0003677">
    <property type="term" value="F:DNA binding"/>
    <property type="evidence" value="ECO:0007669"/>
    <property type="project" value="UniProtKB-KW"/>
</dbReference>
<keyword evidence="3" id="KW-0804">Transcription</keyword>
<proteinExistence type="predicted"/>
<gene>
    <name evidence="5" type="ORF">H9906_08155</name>
</gene>
<dbReference type="GO" id="GO:0006355">
    <property type="term" value="P:regulation of DNA-templated transcription"/>
    <property type="evidence" value="ECO:0007669"/>
    <property type="project" value="InterPro"/>
</dbReference>
<reference evidence="5" key="2">
    <citation type="submission" date="2021-04" db="EMBL/GenBank/DDBJ databases">
        <authorList>
            <person name="Gilroy R."/>
        </authorList>
    </citation>
    <scope>NUCLEOTIDE SEQUENCE</scope>
    <source>
        <strain evidence="5">9264</strain>
    </source>
</reference>
<name>A0A9D2RGU7_9BURK</name>
<dbReference type="AlphaFoldDB" id="A0A9D2RGU7"/>
<dbReference type="PANTHER" id="PTHR44688">
    <property type="entry name" value="DNA-BINDING TRANSCRIPTIONAL ACTIVATOR DEVR_DOSR"/>
    <property type="match status" value="1"/>
</dbReference>
<organism evidence="5 6">
    <name type="scientific">Candidatus Paenalcaligenes intestinipullorum</name>
    <dbReference type="NCBI Taxonomy" id="2838718"/>
    <lineage>
        <taxon>Bacteria</taxon>
        <taxon>Pseudomonadati</taxon>
        <taxon>Pseudomonadota</taxon>
        <taxon>Betaproteobacteria</taxon>
        <taxon>Burkholderiales</taxon>
        <taxon>Alcaligenaceae</taxon>
        <taxon>Paenalcaligenes</taxon>
    </lineage>
</organism>
<dbReference type="InterPro" id="IPR000792">
    <property type="entry name" value="Tscrpt_reg_LuxR_C"/>
</dbReference>
<evidence type="ECO:0000313" key="6">
    <source>
        <dbReference type="Proteomes" id="UP000823889"/>
    </source>
</evidence>
<dbReference type="EMBL" id="DWUQ01000169">
    <property type="protein sequence ID" value="HJD44979.1"/>
    <property type="molecule type" value="Genomic_DNA"/>
</dbReference>
<keyword evidence="1" id="KW-0805">Transcription regulation</keyword>